<dbReference type="AlphaFoldDB" id="A0AAD8V562"/>
<evidence type="ECO:0000313" key="2">
    <source>
        <dbReference type="Proteomes" id="UP001230504"/>
    </source>
</evidence>
<dbReference type="GeneID" id="85441949"/>
<comment type="caution">
    <text evidence="1">The sequence shown here is derived from an EMBL/GenBank/DDBJ whole genome shotgun (WGS) entry which is preliminary data.</text>
</comment>
<dbReference type="EMBL" id="JAHLJV010000026">
    <property type="protein sequence ID" value="KAK1593269.1"/>
    <property type="molecule type" value="Genomic_DNA"/>
</dbReference>
<dbReference type="RefSeq" id="XP_060414580.1">
    <property type="nucleotide sequence ID" value="XM_060557709.1"/>
</dbReference>
<accession>A0AAD8V562</accession>
<reference evidence="1" key="1">
    <citation type="submission" date="2021-06" db="EMBL/GenBank/DDBJ databases">
        <title>Comparative genomics, transcriptomics and evolutionary studies reveal genomic signatures of adaptation to plant cell wall in hemibiotrophic fungi.</title>
        <authorList>
            <consortium name="DOE Joint Genome Institute"/>
            <person name="Baroncelli R."/>
            <person name="Diaz J.F."/>
            <person name="Benocci T."/>
            <person name="Peng M."/>
            <person name="Battaglia E."/>
            <person name="Haridas S."/>
            <person name="Andreopoulos W."/>
            <person name="Labutti K."/>
            <person name="Pangilinan J."/>
            <person name="Floch G.L."/>
            <person name="Makela M.R."/>
            <person name="Henrissat B."/>
            <person name="Grigoriev I.V."/>
            <person name="Crouch J.A."/>
            <person name="De Vries R.P."/>
            <person name="Sukno S.A."/>
            <person name="Thon M.R."/>
        </authorList>
    </citation>
    <scope>NUCLEOTIDE SEQUENCE</scope>
    <source>
        <strain evidence="1">CBS 125086</strain>
    </source>
</reference>
<organism evidence="1 2">
    <name type="scientific">Colletotrichum navitas</name>
    <dbReference type="NCBI Taxonomy" id="681940"/>
    <lineage>
        <taxon>Eukaryota</taxon>
        <taxon>Fungi</taxon>
        <taxon>Dikarya</taxon>
        <taxon>Ascomycota</taxon>
        <taxon>Pezizomycotina</taxon>
        <taxon>Sordariomycetes</taxon>
        <taxon>Hypocreomycetidae</taxon>
        <taxon>Glomerellales</taxon>
        <taxon>Glomerellaceae</taxon>
        <taxon>Colletotrichum</taxon>
        <taxon>Colletotrichum graminicola species complex</taxon>
    </lineage>
</organism>
<dbReference type="Proteomes" id="UP001230504">
    <property type="component" value="Unassembled WGS sequence"/>
</dbReference>
<proteinExistence type="predicted"/>
<name>A0AAD8V562_9PEZI</name>
<protein>
    <submittedName>
        <fullName evidence="1">Uncharacterized protein</fullName>
    </submittedName>
</protein>
<gene>
    <name evidence="1" type="ORF">LY79DRAFT_552295</name>
</gene>
<keyword evidence="2" id="KW-1185">Reference proteome</keyword>
<sequence length="183" mass="19633">MSTRTDDWVTLAAAPMFQAQRGGRVPTFARPTVSGFVHRDDGAAEPAHILSIDSYRRCQRVCNGGVCVCVCQTSQVSRLSISVRCLAYFGRSAGSYVCLSRPGSTLAPSSGILGSPGGGLSQGILLSHPFLGSSFCIRACRVLQQGLTFRWFLTRKRRRFMATPPPPPPPSSLPLGITCDLVS</sequence>
<evidence type="ECO:0000313" key="1">
    <source>
        <dbReference type="EMBL" id="KAK1593269.1"/>
    </source>
</evidence>